<reference evidence="2 3" key="1">
    <citation type="submission" date="2023-06" db="EMBL/GenBank/DDBJ databases">
        <authorList>
            <person name="Oyuntsetseg B."/>
            <person name="Kim S.B."/>
        </authorList>
    </citation>
    <scope>NUCLEOTIDE SEQUENCE [LARGE SCALE GENOMIC DNA]</scope>
    <source>
        <strain evidence="2 3">2-15</strain>
    </source>
</reference>
<dbReference type="RefSeq" id="WP_285966417.1">
    <property type="nucleotide sequence ID" value="NZ_CP127294.1"/>
</dbReference>
<dbReference type="EMBL" id="CP127294">
    <property type="protein sequence ID" value="WIX75652.1"/>
    <property type="molecule type" value="Genomic_DNA"/>
</dbReference>
<evidence type="ECO:0000313" key="3">
    <source>
        <dbReference type="Proteomes" id="UP001236014"/>
    </source>
</evidence>
<accession>A0A9Y2I8R9</accession>
<dbReference type="KEGG" id="acab:QRX50_29640"/>
<organism evidence="2 3">
    <name type="scientific">Amycolatopsis carbonis</name>
    <dbReference type="NCBI Taxonomy" id="715471"/>
    <lineage>
        <taxon>Bacteria</taxon>
        <taxon>Bacillati</taxon>
        <taxon>Actinomycetota</taxon>
        <taxon>Actinomycetes</taxon>
        <taxon>Pseudonocardiales</taxon>
        <taxon>Pseudonocardiaceae</taxon>
        <taxon>Amycolatopsis</taxon>
    </lineage>
</organism>
<dbReference type="AlphaFoldDB" id="A0A9Y2I8R9"/>
<evidence type="ECO:0000259" key="1">
    <source>
        <dbReference type="Pfam" id="PF01636"/>
    </source>
</evidence>
<dbReference type="PANTHER" id="PTHR47829">
    <property type="entry name" value="HYDROLASE, PUTATIVE (AFU_ORTHOLOGUE AFUA_1G12880)-RELATED"/>
    <property type="match status" value="1"/>
</dbReference>
<dbReference type="Proteomes" id="UP001236014">
    <property type="component" value="Chromosome"/>
</dbReference>
<protein>
    <submittedName>
        <fullName evidence="2">Phosphotransferase family protein</fullName>
    </submittedName>
</protein>
<dbReference type="Pfam" id="PF01636">
    <property type="entry name" value="APH"/>
    <property type="match status" value="1"/>
</dbReference>
<dbReference type="SUPFAM" id="SSF56112">
    <property type="entry name" value="Protein kinase-like (PK-like)"/>
    <property type="match status" value="1"/>
</dbReference>
<sequence length="302" mass="32618">MTALLSSPDGQWILRRPPVTAISATANNLGREYRVLSALAGADVPVPQALAFADAEEVDGRSVLVMSAVSGSPLTDSWPAGWPSSAGIRDVGFVTVDALAALHRVDVDAVGLANFGRPVNYLERQVRRWRGQYERNRVRDLPQFGFLGRWLEANRPEETAPAIVHGDFHLDNCLIEPGPPVRVSAIIDWELATIGDPLVDLGLLLALWGPERATPIAMPKVQALTRVPGAPSRGELAGRYATLTGRPTTALRWYMVLALFKLAAIVEGAYARFVNGLADDPWAESLGEDVPRLLADAALHVV</sequence>
<dbReference type="InterPro" id="IPR041726">
    <property type="entry name" value="ACAD10_11_N"/>
</dbReference>
<proteinExistence type="predicted"/>
<dbReference type="InterPro" id="IPR002575">
    <property type="entry name" value="Aminoglycoside_PTrfase"/>
</dbReference>
<feature type="domain" description="Aminoglycoside phosphotransferase" evidence="1">
    <location>
        <begin position="5"/>
        <end position="224"/>
    </location>
</feature>
<dbReference type="PANTHER" id="PTHR47829:SF1">
    <property type="entry name" value="HAD FAMILY PHOSPHATASE"/>
    <property type="match status" value="1"/>
</dbReference>
<dbReference type="CDD" id="cd05154">
    <property type="entry name" value="ACAD10_11_N-like"/>
    <property type="match status" value="1"/>
</dbReference>
<name>A0A9Y2I8R9_9PSEU</name>
<dbReference type="Gene3D" id="3.30.200.20">
    <property type="entry name" value="Phosphorylase Kinase, domain 1"/>
    <property type="match status" value="1"/>
</dbReference>
<dbReference type="Gene3D" id="3.90.1200.10">
    <property type="match status" value="1"/>
</dbReference>
<dbReference type="InterPro" id="IPR011009">
    <property type="entry name" value="Kinase-like_dom_sf"/>
</dbReference>
<evidence type="ECO:0000313" key="2">
    <source>
        <dbReference type="EMBL" id="WIX75652.1"/>
    </source>
</evidence>
<gene>
    <name evidence="2" type="ORF">QRX50_29640</name>
</gene>
<dbReference type="InterPro" id="IPR052898">
    <property type="entry name" value="ACAD10-like"/>
</dbReference>
<keyword evidence="3" id="KW-1185">Reference proteome</keyword>